<feature type="transmembrane region" description="Helical" evidence="1">
    <location>
        <begin position="57"/>
        <end position="77"/>
    </location>
</feature>
<accession>A0AAX1UNJ2</accession>
<keyword evidence="1" id="KW-0812">Transmembrane</keyword>
<name>A0AAX1UNJ2_CERSP</name>
<organism evidence="2 3">
    <name type="scientific">Cereibacter sphaeroides</name>
    <name type="common">Rhodobacter sphaeroides</name>
    <dbReference type="NCBI Taxonomy" id="1063"/>
    <lineage>
        <taxon>Bacteria</taxon>
        <taxon>Pseudomonadati</taxon>
        <taxon>Pseudomonadota</taxon>
        <taxon>Alphaproteobacteria</taxon>
        <taxon>Rhodobacterales</taxon>
        <taxon>Paracoccaceae</taxon>
        <taxon>Cereibacter</taxon>
    </lineage>
</organism>
<feature type="transmembrane region" description="Helical" evidence="1">
    <location>
        <begin position="109"/>
        <end position="131"/>
    </location>
</feature>
<comment type="caution">
    <text evidence="2">The sequence shown here is derived from an EMBL/GenBank/DDBJ whole genome shotgun (WGS) entry which is preliminary data.</text>
</comment>
<dbReference type="RefSeq" id="WP_118999667.1">
    <property type="nucleotide sequence ID" value="NZ_JALGAP010000002.1"/>
</dbReference>
<keyword evidence="1" id="KW-1133">Transmembrane helix</keyword>
<proteinExistence type="predicted"/>
<reference evidence="2 3" key="1">
    <citation type="submission" date="2018-08" db="EMBL/GenBank/DDBJ databases">
        <title>Draft genome sequence of Rhodobacter sphaeroides FY.</title>
        <authorList>
            <person name="Rayyan A."/>
            <person name="Meyer T.E."/>
            <person name="Kyndt J.A."/>
        </authorList>
    </citation>
    <scope>NUCLEOTIDE SEQUENCE [LARGE SCALE GENOMIC DNA]</scope>
    <source>
        <strain evidence="2 3">FY</strain>
    </source>
</reference>
<dbReference type="EMBL" id="QWGP01000005">
    <property type="protein sequence ID" value="RHZ96431.1"/>
    <property type="molecule type" value="Genomic_DNA"/>
</dbReference>
<keyword evidence="1" id="KW-0472">Membrane</keyword>
<evidence type="ECO:0000313" key="2">
    <source>
        <dbReference type="EMBL" id="RHZ96431.1"/>
    </source>
</evidence>
<protein>
    <recommendedName>
        <fullName evidence="4">Transmembrane protein</fullName>
    </recommendedName>
</protein>
<feature type="transmembrane region" description="Helical" evidence="1">
    <location>
        <begin position="20"/>
        <end position="45"/>
    </location>
</feature>
<gene>
    <name evidence="2" type="ORF">D1114_06875</name>
</gene>
<dbReference type="Proteomes" id="UP000266305">
    <property type="component" value="Unassembled WGS sequence"/>
</dbReference>
<evidence type="ECO:0000256" key="1">
    <source>
        <dbReference type="SAM" id="Phobius"/>
    </source>
</evidence>
<dbReference type="AlphaFoldDB" id="A0AAX1UNJ2"/>
<sequence length="135" mass="15023">MSDERMISQEQEFSEERSSLWKITFAPTIWAVHFVLCYGAAAVFCAKVPRAEAEVDLLRWGMAALTLLALAGILLVARSAWRQWDFLDDHDYSHAGGNSEDRHEFLGHAAFLLAIVSFVGTVYTALPALFAGTCR</sequence>
<evidence type="ECO:0000313" key="3">
    <source>
        <dbReference type="Proteomes" id="UP000266305"/>
    </source>
</evidence>
<evidence type="ECO:0008006" key="4">
    <source>
        <dbReference type="Google" id="ProtNLM"/>
    </source>
</evidence>